<dbReference type="GO" id="GO:0030420">
    <property type="term" value="P:establishment of competence for transformation"/>
    <property type="evidence" value="ECO:0007669"/>
    <property type="project" value="UniProtKB-KW"/>
</dbReference>
<feature type="transmembrane region" description="Helical" evidence="3">
    <location>
        <begin position="12"/>
        <end position="36"/>
    </location>
</feature>
<gene>
    <name evidence="4" type="ORF">CR203_17760</name>
</gene>
<dbReference type="NCBIfam" id="TIGR02532">
    <property type="entry name" value="IV_pilin_GFxxxE"/>
    <property type="match status" value="1"/>
</dbReference>
<dbReference type="AlphaFoldDB" id="A0A3A9K0L6"/>
<evidence type="ECO:0008006" key="6">
    <source>
        <dbReference type="Google" id="ProtNLM"/>
    </source>
</evidence>
<comment type="subcellular location">
    <subcellularLocation>
        <location evidence="1">Cell surface</location>
    </subcellularLocation>
</comment>
<comment type="caution">
    <text evidence="4">The sequence shown here is derived from an EMBL/GenBank/DDBJ whole genome shotgun (WGS) entry which is preliminary data.</text>
</comment>
<evidence type="ECO:0000256" key="2">
    <source>
        <dbReference type="ARBA" id="ARBA00023287"/>
    </source>
</evidence>
<protein>
    <recommendedName>
        <fullName evidence="6">Prepilin-type cleavage/methylation domain-containing protein</fullName>
    </recommendedName>
</protein>
<dbReference type="GO" id="GO:0009986">
    <property type="term" value="C:cell surface"/>
    <property type="evidence" value="ECO:0007669"/>
    <property type="project" value="UniProtKB-SubCell"/>
</dbReference>
<keyword evidence="5" id="KW-1185">Reference proteome</keyword>
<keyword evidence="2" id="KW-0178">Competence</keyword>
<organism evidence="4 5">
    <name type="scientific">Salipaludibacillus neizhouensis</name>
    <dbReference type="NCBI Taxonomy" id="885475"/>
    <lineage>
        <taxon>Bacteria</taxon>
        <taxon>Bacillati</taxon>
        <taxon>Bacillota</taxon>
        <taxon>Bacilli</taxon>
        <taxon>Bacillales</taxon>
        <taxon>Bacillaceae</taxon>
    </lineage>
</organism>
<evidence type="ECO:0000256" key="3">
    <source>
        <dbReference type="SAM" id="Phobius"/>
    </source>
</evidence>
<evidence type="ECO:0000313" key="5">
    <source>
        <dbReference type="Proteomes" id="UP000281498"/>
    </source>
</evidence>
<evidence type="ECO:0000313" key="4">
    <source>
        <dbReference type="EMBL" id="RKL65919.1"/>
    </source>
</evidence>
<dbReference type="InterPro" id="IPR012902">
    <property type="entry name" value="N_methyl_site"/>
</dbReference>
<reference evidence="4 5" key="1">
    <citation type="submission" date="2017-10" db="EMBL/GenBank/DDBJ databases">
        <title>Bacillus sp. nov., a halophilic bacterium isolated from a Keqin Lake.</title>
        <authorList>
            <person name="Wang H."/>
        </authorList>
    </citation>
    <scope>NUCLEOTIDE SEQUENCE [LARGE SCALE GENOMIC DNA]</scope>
    <source>
        <strain evidence="4 5">KCTC 13187</strain>
    </source>
</reference>
<accession>A0A3A9K0L6</accession>
<dbReference type="OrthoDB" id="2968679at2"/>
<keyword evidence="3" id="KW-0812">Transmembrane</keyword>
<dbReference type="EMBL" id="PDOE01000010">
    <property type="protein sequence ID" value="RKL65919.1"/>
    <property type="molecule type" value="Genomic_DNA"/>
</dbReference>
<name>A0A3A9K0L6_9BACI</name>
<proteinExistence type="predicted"/>
<dbReference type="Proteomes" id="UP000281498">
    <property type="component" value="Unassembled WGS sequence"/>
</dbReference>
<dbReference type="Pfam" id="PF07963">
    <property type="entry name" value="N_methyl"/>
    <property type="match status" value="1"/>
</dbReference>
<keyword evidence="3" id="KW-0472">Membrane</keyword>
<keyword evidence="3" id="KW-1133">Transmembrane helix</keyword>
<sequence length="152" mass="17311">MMSILKNDRGLSLIELLVSVSLLSMILLIVTSIQLFGQNQFMNQTEHVDSQADVRYAMNDIQRKIRSADGSQITTKDDAIYLNNEEWIYFEAGSSTIWETVDEDKNKLVDNIKMFTAHPDEDHIEKTKITIESFSPTNGQSTTISSSIYIRN</sequence>
<dbReference type="PROSITE" id="PS00409">
    <property type="entry name" value="PROKAR_NTER_METHYL"/>
    <property type="match status" value="1"/>
</dbReference>
<evidence type="ECO:0000256" key="1">
    <source>
        <dbReference type="ARBA" id="ARBA00004241"/>
    </source>
</evidence>